<organism evidence="1 2">
    <name type="scientific">Nonomuraea recticatena</name>
    <dbReference type="NCBI Taxonomy" id="46178"/>
    <lineage>
        <taxon>Bacteria</taxon>
        <taxon>Bacillati</taxon>
        <taxon>Actinomycetota</taxon>
        <taxon>Actinomycetes</taxon>
        <taxon>Streptosporangiales</taxon>
        <taxon>Streptosporangiaceae</taxon>
        <taxon>Nonomuraea</taxon>
    </lineage>
</organism>
<protein>
    <recommendedName>
        <fullName evidence="3">Hydrolase</fullName>
    </recommendedName>
</protein>
<dbReference type="RefSeq" id="WP_346152005.1">
    <property type="nucleotide sequence ID" value="NZ_BAAATE010000022.1"/>
</dbReference>
<dbReference type="EMBL" id="BAAATE010000022">
    <property type="protein sequence ID" value="GAA2681843.1"/>
    <property type="molecule type" value="Genomic_DNA"/>
</dbReference>
<gene>
    <name evidence="1" type="ORF">GCM10010412_066800</name>
</gene>
<comment type="caution">
    <text evidence="1">The sequence shown here is derived from an EMBL/GenBank/DDBJ whole genome shotgun (WGS) entry which is preliminary data.</text>
</comment>
<evidence type="ECO:0000313" key="2">
    <source>
        <dbReference type="Proteomes" id="UP001501666"/>
    </source>
</evidence>
<name>A0ABN3SSH1_9ACTN</name>
<accession>A0ABN3SSH1</accession>
<dbReference type="InterPro" id="IPR029058">
    <property type="entry name" value="AB_hydrolase_fold"/>
</dbReference>
<reference evidence="1 2" key="1">
    <citation type="journal article" date="2019" name="Int. J. Syst. Evol. Microbiol.">
        <title>The Global Catalogue of Microorganisms (GCM) 10K type strain sequencing project: providing services to taxonomists for standard genome sequencing and annotation.</title>
        <authorList>
            <consortium name="The Broad Institute Genomics Platform"/>
            <consortium name="The Broad Institute Genome Sequencing Center for Infectious Disease"/>
            <person name="Wu L."/>
            <person name="Ma J."/>
        </authorList>
    </citation>
    <scope>NUCLEOTIDE SEQUENCE [LARGE SCALE GENOMIC DNA]</scope>
    <source>
        <strain evidence="1 2">JCM 6835</strain>
    </source>
</reference>
<evidence type="ECO:0000313" key="1">
    <source>
        <dbReference type="EMBL" id="GAA2681843.1"/>
    </source>
</evidence>
<keyword evidence="2" id="KW-1185">Reference proteome</keyword>
<dbReference type="Gene3D" id="3.40.50.1820">
    <property type="entry name" value="alpha/beta hydrolase"/>
    <property type="match status" value="1"/>
</dbReference>
<dbReference type="Proteomes" id="UP001501666">
    <property type="component" value="Unassembled WGS sequence"/>
</dbReference>
<evidence type="ECO:0008006" key="3">
    <source>
        <dbReference type="Google" id="ProtNLM"/>
    </source>
</evidence>
<dbReference type="SUPFAM" id="SSF53474">
    <property type="entry name" value="alpha/beta-Hydrolases"/>
    <property type="match status" value="1"/>
</dbReference>
<proteinExistence type="predicted"/>
<sequence length="99" mass="10529">MAHLGWAQARSTPGDRGQYLACIEWMLDVDHAARWPRIGVPALVLALEHDLPFPPRGGRLAAAVMPQGRFAEIAGHAHGGAIAAGDQIGAAVLEFFAEH</sequence>